<dbReference type="GO" id="GO:0005730">
    <property type="term" value="C:nucleolus"/>
    <property type="evidence" value="ECO:0007669"/>
    <property type="project" value="UniProtKB-SubCell"/>
</dbReference>
<dbReference type="GO" id="GO:0030686">
    <property type="term" value="C:90S preribosome"/>
    <property type="evidence" value="ECO:0007669"/>
    <property type="project" value="InterPro"/>
</dbReference>
<feature type="region of interest" description="Disordered" evidence="4">
    <location>
        <begin position="1"/>
        <end position="26"/>
    </location>
</feature>
<dbReference type="Proteomes" id="UP000014760">
    <property type="component" value="Unassembled WGS sequence"/>
</dbReference>
<evidence type="ECO:0000256" key="4">
    <source>
        <dbReference type="SAM" id="MobiDB-lite"/>
    </source>
</evidence>
<dbReference type="EnsemblMetazoa" id="CapteT209959">
    <property type="protein sequence ID" value="CapteP209959"/>
    <property type="gene ID" value="CapteG209959"/>
</dbReference>
<evidence type="ECO:0000313" key="5">
    <source>
        <dbReference type="EMBL" id="ELU13244.1"/>
    </source>
</evidence>
<keyword evidence="3" id="KW-0539">Nucleus</keyword>
<dbReference type="Pfam" id="PF15341">
    <property type="entry name" value="SLX9"/>
    <property type="match status" value="1"/>
</dbReference>
<evidence type="ECO:0000256" key="1">
    <source>
        <dbReference type="ARBA" id="ARBA00004604"/>
    </source>
</evidence>
<dbReference type="GO" id="GO:0030688">
    <property type="term" value="C:preribosome, small subunit precursor"/>
    <property type="evidence" value="ECO:0007669"/>
    <property type="project" value="InterPro"/>
</dbReference>
<evidence type="ECO:0000256" key="2">
    <source>
        <dbReference type="ARBA" id="ARBA00011022"/>
    </source>
</evidence>
<dbReference type="FunCoup" id="R7V3X8">
    <property type="interactions" value="743"/>
</dbReference>
<evidence type="ECO:0000313" key="7">
    <source>
        <dbReference type="Proteomes" id="UP000014760"/>
    </source>
</evidence>
<reference evidence="7" key="1">
    <citation type="submission" date="2012-12" db="EMBL/GenBank/DDBJ databases">
        <authorList>
            <person name="Hellsten U."/>
            <person name="Grimwood J."/>
            <person name="Chapman J.A."/>
            <person name="Shapiro H."/>
            <person name="Aerts A."/>
            <person name="Otillar R.P."/>
            <person name="Terry A.Y."/>
            <person name="Boore J.L."/>
            <person name="Simakov O."/>
            <person name="Marletaz F."/>
            <person name="Cho S.-J."/>
            <person name="Edsinger-Gonzales E."/>
            <person name="Havlak P."/>
            <person name="Kuo D.-H."/>
            <person name="Larsson T."/>
            <person name="Lv J."/>
            <person name="Arendt D."/>
            <person name="Savage R."/>
            <person name="Osoegawa K."/>
            <person name="de Jong P."/>
            <person name="Lindberg D.R."/>
            <person name="Seaver E.C."/>
            <person name="Weisblat D.A."/>
            <person name="Putnam N.H."/>
            <person name="Grigoriev I.V."/>
            <person name="Rokhsar D.S."/>
        </authorList>
    </citation>
    <scope>NUCLEOTIDE SEQUENCE</scope>
    <source>
        <strain evidence="7">I ESC-2004</strain>
    </source>
</reference>
<proteinExistence type="inferred from homology"/>
<protein>
    <submittedName>
        <fullName evidence="5 6">Uncharacterized protein</fullName>
    </submittedName>
</protein>
<accession>R7V3X8</accession>
<comment type="subcellular location">
    <subcellularLocation>
        <location evidence="1">Nucleus</location>
        <location evidence="1">Nucleolus</location>
    </subcellularLocation>
</comment>
<dbReference type="InterPro" id="IPR028160">
    <property type="entry name" value="Slx9-like"/>
</dbReference>
<reference evidence="6" key="3">
    <citation type="submission" date="2015-06" db="UniProtKB">
        <authorList>
            <consortium name="EnsemblMetazoa"/>
        </authorList>
    </citation>
    <scope>IDENTIFICATION</scope>
</reference>
<dbReference type="HOGENOM" id="CLU_117331_0_0_1"/>
<feature type="compositionally biased region" description="Basic residues" evidence="4">
    <location>
        <begin position="1"/>
        <end position="12"/>
    </location>
</feature>
<dbReference type="GO" id="GO:0000462">
    <property type="term" value="P:maturation of SSU-rRNA from tricistronic rRNA transcript (SSU-rRNA, 5.8S rRNA, LSU-rRNA)"/>
    <property type="evidence" value="ECO:0007669"/>
    <property type="project" value="InterPro"/>
</dbReference>
<name>R7V3X8_CAPTE</name>
<reference evidence="5 7" key="2">
    <citation type="journal article" date="2013" name="Nature">
        <title>Insights into bilaterian evolution from three spiralian genomes.</title>
        <authorList>
            <person name="Simakov O."/>
            <person name="Marletaz F."/>
            <person name="Cho S.J."/>
            <person name="Edsinger-Gonzales E."/>
            <person name="Havlak P."/>
            <person name="Hellsten U."/>
            <person name="Kuo D.H."/>
            <person name="Larsson T."/>
            <person name="Lv J."/>
            <person name="Arendt D."/>
            <person name="Savage R."/>
            <person name="Osoegawa K."/>
            <person name="de Jong P."/>
            <person name="Grimwood J."/>
            <person name="Chapman J.A."/>
            <person name="Shapiro H."/>
            <person name="Aerts A."/>
            <person name="Otillar R.P."/>
            <person name="Terry A.Y."/>
            <person name="Boore J.L."/>
            <person name="Grigoriev I.V."/>
            <person name="Lindberg D.R."/>
            <person name="Seaver E.C."/>
            <person name="Weisblat D.A."/>
            <person name="Putnam N.H."/>
            <person name="Rokhsar D.S."/>
        </authorList>
    </citation>
    <scope>NUCLEOTIDE SEQUENCE</scope>
    <source>
        <strain evidence="5 7">I ESC-2004</strain>
    </source>
</reference>
<organism evidence="5">
    <name type="scientific">Capitella teleta</name>
    <name type="common">Polychaete worm</name>
    <dbReference type="NCBI Taxonomy" id="283909"/>
    <lineage>
        <taxon>Eukaryota</taxon>
        <taxon>Metazoa</taxon>
        <taxon>Spiralia</taxon>
        <taxon>Lophotrochozoa</taxon>
        <taxon>Annelida</taxon>
        <taxon>Polychaeta</taxon>
        <taxon>Sedentaria</taxon>
        <taxon>Scolecida</taxon>
        <taxon>Capitellidae</taxon>
        <taxon>Capitella</taxon>
    </lineage>
</organism>
<dbReference type="OrthoDB" id="18703at2759"/>
<comment type="similarity">
    <text evidence="2">Belongs to the SLX9 family.</text>
</comment>
<dbReference type="EMBL" id="AMQN01019147">
    <property type="status" value="NOT_ANNOTATED_CDS"/>
    <property type="molecule type" value="Genomic_DNA"/>
</dbReference>
<sequence length="146" mass="15852">MGKLRKKALKKKAATDGGGSAMDTDVPSLAITGGQGSLEGGLFSKLDVDLNALKRQLAGGGGEDDDAKTAITSKSFRGLNIKKKEKMKIKKEFWGKKMDLIKSVHKEEVDRKKRRQTAVVGDMKPLSDALPTLELLMKQGKEVKNP</sequence>
<dbReference type="AlphaFoldDB" id="R7V3X8"/>
<dbReference type="EMBL" id="KB295370">
    <property type="protein sequence ID" value="ELU13244.1"/>
    <property type="molecule type" value="Genomic_DNA"/>
</dbReference>
<evidence type="ECO:0000313" key="6">
    <source>
        <dbReference type="EnsemblMetazoa" id="CapteP209959"/>
    </source>
</evidence>
<gene>
    <name evidence="5" type="ORF">CAPTEDRAFT_209959</name>
</gene>
<keyword evidence="7" id="KW-1185">Reference proteome</keyword>
<evidence type="ECO:0000256" key="3">
    <source>
        <dbReference type="ARBA" id="ARBA00023242"/>
    </source>
</evidence>